<dbReference type="InterPro" id="IPR004358">
    <property type="entry name" value="Sig_transdc_His_kin-like_C"/>
</dbReference>
<accession>A0ABT3WZ58</accession>
<dbReference type="PANTHER" id="PTHR43065">
    <property type="entry name" value="SENSOR HISTIDINE KINASE"/>
    <property type="match status" value="1"/>
</dbReference>
<dbReference type="PROSITE" id="PS50109">
    <property type="entry name" value="HIS_KIN"/>
    <property type="match status" value="1"/>
</dbReference>
<dbReference type="Pfam" id="PF02518">
    <property type="entry name" value="HATPase_c"/>
    <property type="match status" value="1"/>
</dbReference>
<dbReference type="InterPro" id="IPR003661">
    <property type="entry name" value="HisK_dim/P_dom"/>
</dbReference>
<dbReference type="PRINTS" id="PR00344">
    <property type="entry name" value="BCTRLSENSOR"/>
</dbReference>
<evidence type="ECO:0000256" key="9">
    <source>
        <dbReference type="SAM" id="Phobius"/>
    </source>
</evidence>
<evidence type="ECO:0000256" key="6">
    <source>
        <dbReference type="ARBA" id="ARBA00022777"/>
    </source>
</evidence>
<dbReference type="SMART" id="SM00387">
    <property type="entry name" value="HATPase_c"/>
    <property type="match status" value="1"/>
</dbReference>
<keyword evidence="14" id="KW-1185">Reference proteome</keyword>
<evidence type="ECO:0000256" key="8">
    <source>
        <dbReference type="ARBA" id="ARBA00023012"/>
    </source>
</evidence>
<keyword evidence="6" id="KW-0418">Kinase</keyword>
<dbReference type="SUPFAM" id="SSF47384">
    <property type="entry name" value="Homodimeric domain of signal transducing histidine kinase"/>
    <property type="match status" value="1"/>
</dbReference>
<dbReference type="Gene3D" id="3.30.450.20">
    <property type="entry name" value="PAS domain"/>
    <property type="match status" value="2"/>
</dbReference>
<dbReference type="InterPro" id="IPR005467">
    <property type="entry name" value="His_kinase_dom"/>
</dbReference>
<keyword evidence="8" id="KW-0902">Two-component regulatory system</keyword>
<dbReference type="InterPro" id="IPR036097">
    <property type="entry name" value="HisK_dim/P_sf"/>
</dbReference>
<dbReference type="InterPro" id="IPR035965">
    <property type="entry name" value="PAS-like_dom_sf"/>
</dbReference>
<feature type="domain" description="PAC" evidence="12">
    <location>
        <begin position="293"/>
        <end position="345"/>
    </location>
</feature>
<protein>
    <recommendedName>
        <fullName evidence="2">histidine kinase</fullName>
        <ecNumber evidence="2">2.7.13.3</ecNumber>
    </recommendedName>
</protein>
<dbReference type="PROSITE" id="PS50112">
    <property type="entry name" value="PAS"/>
    <property type="match status" value="2"/>
</dbReference>
<evidence type="ECO:0000259" key="11">
    <source>
        <dbReference type="PROSITE" id="PS50112"/>
    </source>
</evidence>
<reference evidence="13 14" key="1">
    <citation type="submission" date="2022-11" db="EMBL/GenBank/DDBJ databases">
        <title>Study of microbial diversity in lake waters.</title>
        <authorList>
            <person name="Zhang J."/>
        </authorList>
    </citation>
    <scope>NUCLEOTIDE SEQUENCE [LARGE SCALE GENOMIC DNA]</scope>
    <source>
        <strain evidence="13 14">DT12</strain>
    </source>
</reference>
<dbReference type="GO" id="GO:0005524">
    <property type="term" value="F:ATP binding"/>
    <property type="evidence" value="ECO:0007669"/>
    <property type="project" value="UniProtKB-KW"/>
</dbReference>
<dbReference type="EMBL" id="JAPMLT010000003">
    <property type="protein sequence ID" value="MCX7569949.1"/>
    <property type="molecule type" value="Genomic_DNA"/>
</dbReference>
<organism evidence="13 14">
    <name type="scientific">Tumebacillus lacus</name>
    <dbReference type="NCBI Taxonomy" id="2995335"/>
    <lineage>
        <taxon>Bacteria</taxon>
        <taxon>Bacillati</taxon>
        <taxon>Bacillota</taxon>
        <taxon>Bacilli</taxon>
        <taxon>Bacillales</taxon>
        <taxon>Alicyclobacillaceae</taxon>
        <taxon>Tumebacillus</taxon>
    </lineage>
</organism>
<keyword evidence="9" id="KW-0472">Membrane</keyword>
<dbReference type="Gene3D" id="3.30.565.10">
    <property type="entry name" value="Histidine kinase-like ATPase, C-terminal domain"/>
    <property type="match status" value="1"/>
</dbReference>
<dbReference type="SUPFAM" id="SSF55874">
    <property type="entry name" value="ATPase domain of HSP90 chaperone/DNA topoisomerase II/histidine kinase"/>
    <property type="match status" value="1"/>
</dbReference>
<proteinExistence type="predicted"/>
<name>A0ABT3WZ58_9BACL</name>
<dbReference type="InterPro" id="IPR000700">
    <property type="entry name" value="PAS-assoc_C"/>
</dbReference>
<gene>
    <name evidence="13" type="ORF">OS242_08220</name>
</gene>
<evidence type="ECO:0000256" key="7">
    <source>
        <dbReference type="ARBA" id="ARBA00022840"/>
    </source>
</evidence>
<dbReference type="SMART" id="SM00388">
    <property type="entry name" value="HisKA"/>
    <property type="match status" value="1"/>
</dbReference>
<evidence type="ECO:0000256" key="4">
    <source>
        <dbReference type="ARBA" id="ARBA00022679"/>
    </source>
</evidence>
<dbReference type="Pfam" id="PF00989">
    <property type="entry name" value="PAS"/>
    <property type="match status" value="2"/>
</dbReference>
<dbReference type="SMART" id="SM00091">
    <property type="entry name" value="PAS"/>
    <property type="match status" value="2"/>
</dbReference>
<evidence type="ECO:0000259" key="10">
    <source>
        <dbReference type="PROSITE" id="PS50109"/>
    </source>
</evidence>
<keyword evidence="7 13" id="KW-0067">ATP-binding</keyword>
<keyword evidence="3" id="KW-0597">Phosphoprotein</keyword>
<dbReference type="PROSITE" id="PS50113">
    <property type="entry name" value="PAC"/>
    <property type="match status" value="1"/>
</dbReference>
<keyword evidence="9" id="KW-1133">Transmembrane helix</keyword>
<dbReference type="CDD" id="cd00130">
    <property type="entry name" value="PAS"/>
    <property type="match status" value="2"/>
</dbReference>
<dbReference type="InterPro" id="IPR013767">
    <property type="entry name" value="PAS_fold"/>
</dbReference>
<sequence>MVQPVRRFAEICLVLAFVFGIISCFFASLSQTHLSLAAGLCMLSALTLYAVLLHQIKRQYLETYAQFAAPFGEAAVATSTPSLRHLLDSLDLQRRMMEQFFQQAPFGVLMVRHDGSVSYANPPLIRLYGYDLDEGEHLIRRDANRLFADETGASADLLTLLSQTQTAEHLLYLIRADGSLHNARLAAYPLLTTEAERSDGYLLFVQDISPAEQLKLLQQQCSYLLNSMNHGLVVIDFGYTITFANDAFCRMFDYELHEVLGETIDKLVHEPAEGTDTLSQRLTTLALESGENETATIILPEPEGRYRHIQTTATPIRDEFGNNIGCLLHYQDRTTEHELMESMRRNDQLETVSQMAASIAHEVRNPMTSVQGFLQLMSREVDPASTHSMYLHVMEEDLKRINSIITEYLNFSRMGSDSLEDVWIGTLLHNTYTLLQSEANLKGIQMALLMACDNPLLIANPNRIKQVLINLARNAMEAMIEQGGGTLTLALDSTDEHISITVKDTGPGIDASHLGRIFSPFYTTKKTGTGLGLYVCKRIIDEHNGTITVTTETGVGTTFEIKLPRNRLFEMS</sequence>
<keyword evidence="5" id="KW-0547">Nucleotide-binding</keyword>
<evidence type="ECO:0000313" key="13">
    <source>
        <dbReference type="EMBL" id="MCX7569949.1"/>
    </source>
</evidence>
<dbReference type="Gene3D" id="1.10.287.130">
    <property type="match status" value="1"/>
</dbReference>
<feature type="transmembrane region" description="Helical" evidence="9">
    <location>
        <begin position="7"/>
        <end position="28"/>
    </location>
</feature>
<feature type="transmembrane region" description="Helical" evidence="9">
    <location>
        <begin position="34"/>
        <end position="53"/>
    </location>
</feature>
<feature type="domain" description="PAS" evidence="11">
    <location>
        <begin position="93"/>
        <end position="134"/>
    </location>
</feature>
<feature type="domain" description="PAS" evidence="11">
    <location>
        <begin position="217"/>
        <end position="270"/>
    </location>
</feature>
<evidence type="ECO:0000256" key="5">
    <source>
        <dbReference type="ARBA" id="ARBA00022741"/>
    </source>
</evidence>
<dbReference type="PANTHER" id="PTHR43065:SF46">
    <property type="entry name" value="C4-DICARBOXYLATE TRANSPORT SENSOR PROTEIN DCTB"/>
    <property type="match status" value="1"/>
</dbReference>
<comment type="catalytic activity">
    <reaction evidence="1">
        <text>ATP + protein L-histidine = ADP + protein N-phospho-L-histidine.</text>
        <dbReference type="EC" id="2.7.13.3"/>
    </reaction>
</comment>
<dbReference type="InterPro" id="IPR036890">
    <property type="entry name" value="HATPase_C_sf"/>
</dbReference>
<dbReference type="Pfam" id="PF00512">
    <property type="entry name" value="HisKA"/>
    <property type="match status" value="1"/>
</dbReference>
<evidence type="ECO:0000256" key="3">
    <source>
        <dbReference type="ARBA" id="ARBA00022553"/>
    </source>
</evidence>
<dbReference type="InterPro" id="IPR003594">
    <property type="entry name" value="HATPase_dom"/>
</dbReference>
<dbReference type="Proteomes" id="UP001208017">
    <property type="component" value="Unassembled WGS sequence"/>
</dbReference>
<dbReference type="NCBIfam" id="TIGR00229">
    <property type="entry name" value="sensory_box"/>
    <property type="match status" value="2"/>
</dbReference>
<evidence type="ECO:0000256" key="1">
    <source>
        <dbReference type="ARBA" id="ARBA00000085"/>
    </source>
</evidence>
<dbReference type="SUPFAM" id="SSF55785">
    <property type="entry name" value="PYP-like sensor domain (PAS domain)"/>
    <property type="match status" value="2"/>
</dbReference>
<comment type="caution">
    <text evidence="13">The sequence shown here is derived from an EMBL/GenBank/DDBJ whole genome shotgun (WGS) entry which is preliminary data.</text>
</comment>
<feature type="domain" description="Histidine kinase" evidence="10">
    <location>
        <begin position="358"/>
        <end position="567"/>
    </location>
</feature>
<keyword evidence="9" id="KW-0812">Transmembrane</keyword>
<dbReference type="CDD" id="cd00082">
    <property type="entry name" value="HisKA"/>
    <property type="match status" value="1"/>
</dbReference>
<keyword evidence="4" id="KW-0808">Transferase</keyword>
<evidence type="ECO:0000313" key="14">
    <source>
        <dbReference type="Proteomes" id="UP001208017"/>
    </source>
</evidence>
<evidence type="ECO:0000259" key="12">
    <source>
        <dbReference type="PROSITE" id="PS50113"/>
    </source>
</evidence>
<dbReference type="PROSITE" id="PS51257">
    <property type="entry name" value="PROKAR_LIPOPROTEIN"/>
    <property type="match status" value="1"/>
</dbReference>
<dbReference type="EC" id="2.7.13.3" evidence="2"/>
<dbReference type="InterPro" id="IPR000014">
    <property type="entry name" value="PAS"/>
</dbReference>
<evidence type="ECO:0000256" key="2">
    <source>
        <dbReference type="ARBA" id="ARBA00012438"/>
    </source>
</evidence>
<dbReference type="RefSeq" id="WP_267151197.1">
    <property type="nucleotide sequence ID" value="NZ_JAPMLT010000003.1"/>
</dbReference>